<evidence type="ECO:0000256" key="4">
    <source>
        <dbReference type="ARBA" id="ARBA00022692"/>
    </source>
</evidence>
<evidence type="ECO:0000256" key="6">
    <source>
        <dbReference type="ARBA" id="ARBA00023065"/>
    </source>
</evidence>
<evidence type="ECO:0000313" key="11">
    <source>
        <dbReference type="Proteomes" id="UP000228952"/>
    </source>
</evidence>
<comment type="subunit">
    <text evidence="9">Homopentamer.</text>
</comment>
<keyword evidence="7 9" id="KW-0472">Membrane</keyword>
<dbReference type="InterPro" id="IPR036019">
    <property type="entry name" value="MscL_channel"/>
</dbReference>
<comment type="similarity">
    <text evidence="9">Belongs to the MscL family.</text>
</comment>
<dbReference type="SUPFAM" id="SSF81330">
    <property type="entry name" value="Gated mechanosensitive channel"/>
    <property type="match status" value="1"/>
</dbReference>
<dbReference type="AlphaFoldDB" id="A0A2M7W2B8"/>
<keyword evidence="3 9" id="KW-1003">Cell membrane</keyword>
<keyword evidence="6 9" id="KW-0406">Ion transport</keyword>
<dbReference type="GO" id="GO:0005886">
    <property type="term" value="C:plasma membrane"/>
    <property type="evidence" value="ECO:0007669"/>
    <property type="project" value="UniProtKB-SubCell"/>
</dbReference>
<dbReference type="InterPro" id="IPR037673">
    <property type="entry name" value="MSC/AndL"/>
</dbReference>
<feature type="transmembrane region" description="Helical" evidence="9">
    <location>
        <begin position="20"/>
        <end position="41"/>
    </location>
</feature>
<gene>
    <name evidence="9 10" type="primary">mscL</name>
    <name evidence="10" type="ORF">COX64_01845</name>
</gene>
<name>A0A2M7W2B8_9BACT</name>
<feature type="transmembrane region" description="Helical" evidence="9">
    <location>
        <begin position="81"/>
        <end position="105"/>
    </location>
</feature>
<keyword evidence="2 9" id="KW-0813">Transport</keyword>
<evidence type="ECO:0000256" key="2">
    <source>
        <dbReference type="ARBA" id="ARBA00022448"/>
    </source>
</evidence>
<dbReference type="GO" id="GO:0008381">
    <property type="term" value="F:mechanosensitive monoatomic ion channel activity"/>
    <property type="evidence" value="ECO:0007669"/>
    <property type="project" value="UniProtKB-UniRule"/>
</dbReference>
<dbReference type="NCBIfam" id="TIGR00220">
    <property type="entry name" value="mscL"/>
    <property type="match status" value="1"/>
</dbReference>
<dbReference type="NCBIfam" id="NF001843">
    <property type="entry name" value="PRK00567.1-4"/>
    <property type="match status" value="1"/>
</dbReference>
<dbReference type="PANTHER" id="PTHR30266:SF2">
    <property type="entry name" value="LARGE-CONDUCTANCE MECHANOSENSITIVE CHANNEL"/>
    <property type="match status" value="1"/>
</dbReference>
<sequence>MKEKKSLAKEFKTFISRGNVIDLSVGIIIGSAFTGIVNSLVKEVIMPPIGLIIGKVNFADLKFVLQPASIDITGKVMPEVAIMYGSLLQSLLNFLIVALVVFSLVKVINSLQKKEEKTEKKEKVTELSVLKEISKGIKRLKNKG</sequence>
<dbReference type="Proteomes" id="UP000228952">
    <property type="component" value="Unassembled WGS sequence"/>
</dbReference>
<reference evidence="11" key="1">
    <citation type="submission" date="2017-09" db="EMBL/GenBank/DDBJ databases">
        <title>Depth-based differentiation of microbial function through sediment-hosted aquifers and enrichment of novel symbionts in the deep terrestrial subsurface.</title>
        <authorList>
            <person name="Probst A.J."/>
            <person name="Ladd B."/>
            <person name="Jarett J.K."/>
            <person name="Geller-Mcgrath D.E."/>
            <person name="Sieber C.M.K."/>
            <person name="Emerson J.B."/>
            <person name="Anantharaman K."/>
            <person name="Thomas B.C."/>
            <person name="Malmstrom R."/>
            <person name="Stieglmeier M."/>
            <person name="Klingl A."/>
            <person name="Woyke T."/>
            <person name="Ryan C.M."/>
            <person name="Banfield J.F."/>
        </authorList>
    </citation>
    <scope>NUCLEOTIDE SEQUENCE [LARGE SCALE GENOMIC DNA]</scope>
</reference>
<protein>
    <recommendedName>
        <fullName evidence="9">Large-conductance mechanosensitive channel</fullName>
    </recommendedName>
</protein>
<evidence type="ECO:0000256" key="3">
    <source>
        <dbReference type="ARBA" id="ARBA00022475"/>
    </source>
</evidence>
<evidence type="ECO:0000256" key="7">
    <source>
        <dbReference type="ARBA" id="ARBA00023136"/>
    </source>
</evidence>
<dbReference type="Pfam" id="PF01741">
    <property type="entry name" value="MscL"/>
    <property type="match status" value="1"/>
</dbReference>
<comment type="caution">
    <text evidence="10">The sequence shown here is derived from an EMBL/GenBank/DDBJ whole genome shotgun (WGS) entry which is preliminary data.</text>
</comment>
<dbReference type="PRINTS" id="PR01264">
    <property type="entry name" value="MECHCHANNEL"/>
</dbReference>
<dbReference type="PANTHER" id="PTHR30266">
    <property type="entry name" value="MECHANOSENSITIVE CHANNEL MSCL"/>
    <property type="match status" value="1"/>
</dbReference>
<dbReference type="EMBL" id="PFQB01000044">
    <property type="protein sequence ID" value="PJA14621.1"/>
    <property type="molecule type" value="Genomic_DNA"/>
</dbReference>
<organism evidence="10 11">
    <name type="scientific">Candidatus Dojkabacteria bacterium CG_4_10_14_0_2_um_filter_Dojkabacteria_WS6_41_15</name>
    <dbReference type="NCBI Taxonomy" id="2014249"/>
    <lineage>
        <taxon>Bacteria</taxon>
        <taxon>Candidatus Dojkabacteria</taxon>
    </lineage>
</organism>
<dbReference type="InterPro" id="IPR001185">
    <property type="entry name" value="MS_channel"/>
</dbReference>
<proteinExistence type="inferred from homology"/>
<keyword evidence="4 9" id="KW-0812">Transmembrane</keyword>
<comment type="subcellular location">
    <subcellularLocation>
        <location evidence="9">Cell membrane</location>
        <topology evidence="9">Multi-pass membrane protein</topology>
    </subcellularLocation>
    <subcellularLocation>
        <location evidence="1">Membrane</location>
        <topology evidence="1">Multi-pass membrane protein</topology>
    </subcellularLocation>
</comment>
<evidence type="ECO:0000256" key="1">
    <source>
        <dbReference type="ARBA" id="ARBA00004141"/>
    </source>
</evidence>
<evidence type="ECO:0000256" key="9">
    <source>
        <dbReference type="HAMAP-Rule" id="MF_00115"/>
    </source>
</evidence>
<accession>A0A2M7W2B8</accession>
<evidence type="ECO:0000256" key="8">
    <source>
        <dbReference type="ARBA" id="ARBA00023303"/>
    </source>
</evidence>
<evidence type="ECO:0000256" key="5">
    <source>
        <dbReference type="ARBA" id="ARBA00022989"/>
    </source>
</evidence>
<keyword evidence="5 9" id="KW-1133">Transmembrane helix</keyword>
<evidence type="ECO:0000313" key="10">
    <source>
        <dbReference type="EMBL" id="PJA14621.1"/>
    </source>
</evidence>
<dbReference type="Gene3D" id="1.10.1200.120">
    <property type="entry name" value="Large-conductance mechanosensitive channel, MscL, domain 1"/>
    <property type="match status" value="1"/>
</dbReference>
<dbReference type="HAMAP" id="MF_00115">
    <property type="entry name" value="MscL"/>
    <property type="match status" value="1"/>
</dbReference>
<keyword evidence="8 9" id="KW-0407">Ion channel</keyword>
<comment type="function">
    <text evidence="9">Channel that opens in response to stretch forces in the membrane lipid bilayer. May participate in the regulation of osmotic pressure changes within the cell.</text>
</comment>